<evidence type="ECO:0000259" key="4">
    <source>
        <dbReference type="PROSITE" id="PS50995"/>
    </source>
</evidence>
<dbReference type="PANTHER" id="PTHR33164:SF64">
    <property type="entry name" value="TRANSCRIPTIONAL REGULATOR SLYA"/>
    <property type="match status" value="1"/>
</dbReference>
<evidence type="ECO:0000256" key="3">
    <source>
        <dbReference type="ARBA" id="ARBA00023163"/>
    </source>
</evidence>
<dbReference type="Pfam" id="PF12802">
    <property type="entry name" value="MarR_2"/>
    <property type="match status" value="1"/>
</dbReference>
<dbReference type="RefSeq" id="WP_260723898.1">
    <property type="nucleotide sequence ID" value="NZ_BAAABS010000018.1"/>
</dbReference>
<evidence type="ECO:0000313" key="6">
    <source>
        <dbReference type="Proteomes" id="UP001058271"/>
    </source>
</evidence>
<proteinExistence type="predicted"/>
<dbReference type="Gene3D" id="1.10.10.10">
    <property type="entry name" value="Winged helix-like DNA-binding domain superfamily/Winged helix DNA-binding domain"/>
    <property type="match status" value="1"/>
</dbReference>
<feature type="domain" description="HTH marR-type" evidence="4">
    <location>
        <begin position="5"/>
        <end position="162"/>
    </location>
</feature>
<dbReference type="InterPro" id="IPR036390">
    <property type="entry name" value="WH_DNA-bd_sf"/>
</dbReference>
<gene>
    <name evidence="5" type="ORF">Drose_25550</name>
</gene>
<evidence type="ECO:0000313" key="5">
    <source>
        <dbReference type="EMBL" id="UWZ34576.1"/>
    </source>
</evidence>
<reference evidence="5" key="1">
    <citation type="submission" date="2021-04" db="EMBL/GenBank/DDBJ databases">
        <title>Biosynthetic gene clusters of Dactylosporangioum roseum.</title>
        <authorList>
            <person name="Hartkoorn R.C."/>
            <person name="Beaudoing E."/>
            <person name="Hot D."/>
            <person name="Moureu S."/>
        </authorList>
    </citation>
    <scope>NUCLEOTIDE SEQUENCE</scope>
    <source>
        <strain evidence="5">NRRL B-16295</strain>
    </source>
</reference>
<organism evidence="5 6">
    <name type="scientific">Dactylosporangium roseum</name>
    <dbReference type="NCBI Taxonomy" id="47989"/>
    <lineage>
        <taxon>Bacteria</taxon>
        <taxon>Bacillati</taxon>
        <taxon>Actinomycetota</taxon>
        <taxon>Actinomycetes</taxon>
        <taxon>Micromonosporales</taxon>
        <taxon>Micromonosporaceae</taxon>
        <taxon>Dactylosporangium</taxon>
    </lineage>
</organism>
<name>A0ABY5YYV5_9ACTN</name>
<accession>A0ABY5YYV5</accession>
<dbReference type="PANTHER" id="PTHR33164">
    <property type="entry name" value="TRANSCRIPTIONAL REGULATOR, MARR FAMILY"/>
    <property type="match status" value="1"/>
</dbReference>
<keyword evidence="3" id="KW-0804">Transcription</keyword>
<evidence type="ECO:0000256" key="1">
    <source>
        <dbReference type="ARBA" id="ARBA00023015"/>
    </source>
</evidence>
<protein>
    <submittedName>
        <fullName evidence="5">Winged helix-turn-helix transcriptional regulator</fullName>
    </submittedName>
</protein>
<dbReference type="SUPFAM" id="SSF46785">
    <property type="entry name" value="Winged helix' DNA-binding domain"/>
    <property type="match status" value="1"/>
</dbReference>
<dbReference type="InterPro" id="IPR000835">
    <property type="entry name" value="HTH_MarR-typ"/>
</dbReference>
<dbReference type="EMBL" id="CP073721">
    <property type="protein sequence ID" value="UWZ34576.1"/>
    <property type="molecule type" value="Genomic_DNA"/>
</dbReference>
<sequence>MQLSESEISRLLMSHSAGTSPGFLLWRSVLRWQRQVTAVLKDESLTHVQFSVLSTIWWFDRQGHVPSQRDVSNHASLDRVMMSQVVRLLERDGLVERTVDEHDGRVRRLRITPEGRTVADRAVALMDATDNAFFGVLDDLPGFIAGLSRLAGVTELASATDQKK</sequence>
<dbReference type="InterPro" id="IPR039422">
    <property type="entry name" value="MarR/SlyA-like"/>
</dbReference>
<dbReference type="PROSITE" id="PS50995">
    <property type="entry name" value="HTH_MARR_2"/>
    <property type="match status" value="1"/>
</dbReference>
<evidence type="ECO:0000256" key="2">
    <source>
        <dbReference type="ARBA" id="ARBA00023125"/>
    </source>
</evidence>
<keyword evidence="2" id="KW-0238">DNA-binding</keyword>
<dbReference type="SMART" id="SM00347">
    <property type="entry name" value="HTH_MARR"/>
    <property type="match status" value="1"/>
</dbReference>
<keyword evidence="1" id="KW-0805">Transcription regulation</keyword>
<dbReference type="InterPro" id="IPR036388">
    <property type="entry name" value="WH-like_DNA-bd_sf"/>
</dbReference>
<keyword evidence="6" id="KW-1185">Reference proteome</keyword>
<dbReference type="Proteomes" id="UP001058271">
    <property type="component" value="Chromosome"/>
</dbReference>